<evidence type="ECO:0000313" key="2">
    <source>
        <dbReference type="Proteomes" id="UP000825598"/>
    </source>
</evidence>
<protein>
    <submittedName>
        <fullName evidence="1">Bifunctional DNA primase/polymerase</fullName>
    </submittedName>
</protein>
<keyword evidence="2" id="KW-1185">Reference proteome</keyword>
<accession>A0ACD1FI05</accession>
<dbReference type="EMBL" id="CP081673">
    <property type="protein sequence ID" value="QZH66739.1"/>
    <property type="molecule type" value="Genomic_DNA"/>
</dbReference>
<gene>
    <name evidence="1" type="ORF">K6L26_03335</name>
</gene>
<sequence>MSSMHDDTITPEMWTEIDRQIAARETVVENLLDWYAYHRFHLVLLRKGLKRPTSDLGWPDLPNPSRAHVLEWIMTGGNIGLNLGKSDLLGIDTDNDAASCVMVERGFDPVTEPANAQNPDHPKGKEGGLHFLFRIPAEWGVTGDELRGPGRTTHLPGGGKLDALAGRKYMVLPPSVLGEFGHVATYAALGAMRRDIPTFPRELWGGNWEVAA</sequence>
<evidence type="ECO:0000313" key="1">
    <source>
        <dbReference type="EMBL" id="QZH66739.1"/>
    </source>
</evidence>
<reference evidence="1" key="1">
    <citation type="submission" date="2021-07" db="EMBL/GenBank/DDBJ databases">
        <title>Complete Genome Sequences of Mycobacterium farcinogenes Isolated from Clinical Specimens from Patients in Thailand.</title>
        <authorList>
            <person name="Sodsai P."/>
        </authorList>
    </citation>
    <scope>NUCLEOTIDE SEQUENCE</scope>
    <source>
        <strain evidence="1">BKK/CU-MFGFA-001</strain>
    </source>
</reference>
<organism evidence="1 2">
    <name type="scientific">Mycolicibacterium farcinogenes</name>
    <name type="common">Mycobacterium farcinogenes</name>
    <dbReference type="NCBI Taxonomy" id="1802"/>
    <lineage>
        <taxon>Bacteria</taxon>
        <taxon>Bacillati</taxon>
        <taxon>Actinomycetota</taxon>
        <taxon>Actinomycetes</taxon>
        <taxon>Mycobacteriales</taxon>
        <taxon>Mycobacteriaceae</taxon>
        <taxon>Mycolicibacterium</taxon>
    </lineage>
</organism>
<dbReference type="Proteomes" id="UP000825598">
    <property type="component" value="Chromosome"/>
</dbReference>
<name>A0ACD1FI05_MYCFR</name>
<proteinExistence type="predicted"/>